<evidence type="ECO:0000256" key="10">
    <source>
        <dbReference type="ARBA" id="ARBA00023145"/>
    </source>
</evidence>
<evidence type="ECO:0000256" key="8">
    <source>
        <dbReference type="ARBA" id="ARBA00022825"/>
    </source>
</evidence>
<dbReference type="InterPro" id="IPR036852">
    <property type="entry name" value="Peptidase_S8/S53_dom_sf"/>
</dbReference>
<feature type="binding site" evidence="11">
    <location>
        <position position="493"/>
    </location>
    <ligand>
        <name>Ca(2+)</name>
        <dbReference type="ChEBI" id="CHEBI:29108"/>
    </ligand>
</feature>
<dbReference type="SUPFAM" id="SSF54897">
    <property type="entry name" value="Protease propeptides/inhibitors"/>
    <property type="match status" value="1"/>
</dbReference>
<evidence type="ECO:0000256" key="7">
    <source>
        <dbReference type="ARBA" id="ARBA00022801"/>
    </source>
</evidence>
<evidence type="ECO:0000313" key="15">
    <source>
        <dbReference type="Proteomes" id="UP001050691"/>
    </source>
</evidence>
<dbReference type="GO" id="GO:0006508">
    <property type="term" value="P:proteolysis"/>
    <property type="evidence" value="ECO:0007669"/>
    <property type="project" value="UniProtKB-KW"/>
</dbReference>
<feature type="active site" description="Charge relay system" evidence="11">
    <location>
        <position position="256"/>
    </location>
</feature>
<dbReference type="Proteomes" id="UP001050691">
    <property type="component" value="Unassembled WGS sequence"/>
</dbReference>
<feature type="binding site" evidence="11">
    <location>
        <position position="494"/>
    </location>
    <ligand>
        <name>Ca(2+)</name>
        <dbReference type="ChEBI" id="CHEBI:29108"/>
    </ligand>
</feature>
<dbReference type="InterPro" id="IPR030400">
    <property type="entry name" value="Sedolisin_dom"/>
</dbReference>
<sequence length="532" mass="57054">MFSPRSLVRLSLLSSLGLGLLLLFSLIYSSPLQEQLVVHLQLDQVPDSYVQVGKPNSQDVIKFTIGLVSPNMSYLETKLYEISNPNHTDYGKYFSKEEVEDIVRPQANVTTALTTWLSNHKLIAKNSTGANHRFNVEMTVSQAEKVFNTTINLYNHTASNQTIMRATQYSVPKRLSQDISFVSPISRYQIPANIGVPQTNDETVILALGQQNLQGKDIAVFMKDFRQDIPLSQLRLEVVSVEGGDDVQGVPGDNGEVTLDVSMVAGVTPGSRMTVLEVGDHDIFDAFDALLGQDTAMTVASFSYGSDEPGDPGTISELQFLCQEIMQMTSRGITFVTSAGDNGVAGGDLSEPSCTTFRMNWPASCPWALSVGATQINPDNSESAASLTTGGFSNIFPMPPYQNELVGNYLKQIGSLNAGLFSPQGRAVPDVAAFGQNIAIIDGGPSTIGGTSASAPIVAGILAAINDHRRANGKGPMGFVNQILYSNPDAFTDITQGSNPGCNTNGFQAIHGWDAVTGLGSPNFQKLLNILS</sequence>
<dbReference type="PROSITE" id="PS00138">
    <property type="entry name" value="SUBTILASE_SER"/>
    <property type="match status" value="1"/>
</dbReference>
<keyword evidence="15" id="KW-1185">Reference proteome</keyword>
<evidence type="ECO:0000256" key="5">
    <source>
        <dbReference type="ARBA" id="ARBA00022670"/>
    </source>
</evidence>
<dbReference type="InterPro" id="IPR050819">
    <property type="entry name" value="Tripeptidyl-peptidase_I"/>
</dbReference>
<dbReference type="GO" id="GO:0004252">
    <property type="term" value="F:serine-type endopeptidase activity"/>
    <property type="evidence" value="ECO:0007669"/>
    <property type="project" value="UniProtKB-UniRule"/>
</dbReference>
<dbReference type="PROSITE" id="PS51695">
    <property type="entry name" value="SEDOLISIN"/>
    <property type="match status" value="1"/>
</dbReference>
<proteinExistence type="inferred from homology"/>
<dbReference type="Pfam" id="PF09286">
    <property type="entry name" value="Pro-kuma_activ"/>
    <property type="match status" value="1"/>
</dbReference>
<dbReference type="GO" id="GO:0008240">
    <property type="term" value="F:tripeptidyl-peptidase activity"/>
    <property type="evidence" value="ECO:0007669"/>
    <property type="project" value="UniProtKB-EC"/>
</dbReference>
<evidence type="ECO:0000256" key="6">
    <source>
        <dbReference type="ARBA" id="ARBA00022723"/>
    </source>
</evidence>
<evidence type="ECO:0000256" key="3">
    <source>
        <dbReference type="ARBA" id="ARBA00004239"/>
    </source>
</evidence>
<dbReference type="PANTHER" id="PTHR14218:SF15">
    <property type="entry name" value="TRIPEPTIDYL-PEPTIDASE 1"/>
    <property type="match status" value="1"/>
</dbReference>
<evidence type="ECO:0000256" key="2">
    <source>
        <dbReference type="ARBA" id="ARBA00002451"/>
    </source>
</evidence>
<dbReference type="CDD" id="cd11377">
    <property type="entry name" value="Pro-peptidase_S53"/>
    <property type="match status" value="1"/>
</dbReference>
<comment type="caution">
    <text evidence="12">Lacks conserved residue(s) required for the propagation of feature annotation.</text>
</comment>
<organism evidence="14 15">
    <name type="scientific">Clathrus columnatus</name>
    <dbReference type="NCBI Taxonomy" id="1419009"/>
    <lineage>
        <taxon>Eukaryota</taxon>
        <taxon>Fungi</taxon>
        <taxon>Dikarya</taxon>
        <taxon>Basidiomycota</taxon>
        <taxon>Agaricomycotina</taxon>
        <taxon>Agaricomycetes</taxon>
        <taxon>Phallomycetidae</taxon>
        <taxon>Phallales</taxon>
        <taxon>Clathraceae</taxon>
        <taxon>Clathrus</taxon>
    </lineage>
</organism>
<keyword evidence="10" id="KW-0865">Zymogen</keyword>
<dbReference type="Pfam" id="PF00082">
    <property type="entry name" value="Peptidase_S8"/>
    <property type="match status" value="1"/>
</dbReference>
<keyword evidence="7 11" id="KW-0378">Hydrolase</keyword>
<protein>
    <recommendedName>
        <fullName evidence="4">tripeptidyl-peptidase II</fullName>
        <ecNumber evidence="4">3.4.14.10</ecNumber>
    </recommendedName>
</protein>
<evidence type="ECO:0000256" key="9">
    <source>
        <dbReference type="ARBA" id="ARBA00022837"/>
    </source>
</evidence>
<feature type="binding site" evidence="11">
    <location>
        <position position="512"/>
    </location>
    <ligand>
        <name>Ca(2+)</name>
        <dbReference type="ChEBI" id="CHEBI:29108"/>
    </ligand>
</feature>
<dbReference type="GO" id="GO:0005576">
    <property type="term" value="C:extracellular region"/>
    <property type="evidence" value="ECO:0007669"/>
    <property type="project" value="UniProtKB-SubCell"/>
</dbReference>
<dbReference type="AlphaFoldDB" id="A0AAV5AH77"/>
<keyword evidence="8 11" id="KW-0720">Serine protease</keyword>
<dbReference type="Gene3D" id="3.40.50.200">
    <property type="entry name" value="Peptidase S8/S53 domain"/>
    <property type="match status" value="1"/>
</dbReference>
<comment type="similarity">
    <text evidence="12">Belongs to the peptidase S8 family.</text>
</comment>
<comment type="cofactor">
    <cofactor evidence="11">
        <name>Ca(2+)</name>
        <dbReference type="ChEBI" id="CHEBI:29108"/>
    </cofactor>
    <text evidence="11">Binds 1 Ca(2+) ion per subunit.</text>
</comment>
<dbReference type="SUPFAM" id="SSF52743">
    <property type="entry name" value="Subtilisin-like"/>
    <property type="match status" value="1"/>
</dbReference>
<keyword evidence="5 11" id="KW-0645">Protease</keyword>
<feature type="active site" description="Charge relay system" evidence="11">
    <location>
        <position position="260"/>
    </location>
</feature>
<comment type="function">
    <text evidence="2">Secreted tripeptidyl-peptidase which degrades proteins at acidic pHs and is involved in virulence.</text>
</comment>
<dbReference type="PANTHER" id="PTHR14218">
    <property type="entry name" value="PROTEASE S8 TRIPEPTIDYL PEPTIDASE I CLN2"/>
    <property type="match status" value="1"/>
</dbReference>
<evidence type="ECO:0000256" key="1">
    <source>
        <dbReference type="ARBA" id="ARBA00001910"/>
    </source>
</evidence>
<feature type="active site" description="Charge relay system" evidence="11">
    <location>
        <position position="452"/>
    </location>
</feature>
<dbReference type="CDD" id="cd04056">
    <property type="entry name" value="Peptidases_S53"/>
    <property type="match status" value="1"/>
</dbReference>
<dbReference type="SMART" id="SM00944">
    <property type="entry name" value="Pro-kuma_activ"/>
    <property type="match status" value="1"/>
</dbReference>
<comment type="caution">
    <text evidence="14">The sequence shown here is derived from an EMBL/GenBank/DDBJ whole genome shotgun (WGS) entry which is preliminary data.</text>
</comment>
<dbReference type="InterPro" id="IPR023828">
    <property type="entry name" value="Peptidase_S8_Ser-AS"/>
</dbReference>
<dbReference type="InterPro" id="IPR000209">
    <property type="entry name" value="Peptidase_S8/S53_dom"/>
</dbReference>
<accession>A0AAV5AH77</accession>
<keyword evidence="9 11" id="KW-0106">Calcium</keyword>
<name>A0AAV5AH77_9AGAM</name>
<dbReference type="PROSITE" id="PS51892">
    <property type="entry name" value="SUBTILASE"/>
    <property type="match status" value="1"/>
</dbReference>
<dbReference type="InterPro" id="IPR015366">
    <property type="entry name" value="S53_propep"/>
</dbReference>
<feature type="binding site" evidence="11">
    <location>
        <position position="514"/>
    </location>
    <ligand>
        <name>Ca(2+)</name>
        <dbReference type="ChEBI" id="CHEBI:29108"/>
    </ligand>
</feature>
<dbReference type="EMBL" id="BPWL01000007">
    <property type="protein sequence ID" value="GJJ11841.1"/>
    <property type="molecule type" value="Genomic_DNA"/>
</dbReference>
<feature type="domain" description="Peptidase S53" evidence="13">
    <location>
        <begin position="178"/>
        <end position="532"/>
    </location>
</feature>
<evidence type="ECO:0000256" key="12">
    <source>
        <dbReference type="PROSITE-ProRule" id="PRU01240"/>
    </source>
</evidence>
<evidence type="ECO:0000256" key="11">
    <source>
        <dbReference type="PROSITE-ProRule" id="PRU01032"/>
    </source>
</evidence>
<gene>
    <name evidence="14" type="ORF">Clacol_006079</name>
</gene>
<evidence type="ECO:0000259" key="13">
    <source>
        <dbReference type="PROSITE" id="PS51695"/>
    </source>
</evidence>
<reference evidence="14" key="1">
    <citation type="submission" date="2021-10" db="EMBL/GenBank/DDBJ databases">
        <title>De novo Genome Assembly of Clathrus columnatus (Basidiomycota, Fungi) Using Illumina and Nanopore Sequence Data.</title>
        <authorList>
            <person name="Ogiso-Tanaka E."/>
            <person name="Itagaki H."/>
            <person name="Hosoya T."/>
            <person name="Hosaka K."/>
        </authorList>
    </citation>
    <scope>NUCLEOTIDE SEQUENCE</scope>
    <source>
        <strain evidence="14">MO-923</strain>
    </source>
</reference>
<dbReference type="GO" id="GO:0046872">
    <property type="term" value="F:metal ion binding"/>
    <property type="evidence" value="ECO:0007669"/>
    <property type="project" value="UniProtKB-UniRule"/>
</dbReference>
<keyword evidence="6 11" id="KW-0479">Metal-binding</keyword>
<comment type="subcellular location">
    <subcellularLocation>
        <location evidence="3">Secreted</location>
        <location evidence="3">Extracellular space</location>
    </subcellularLocation>
</comment>
<evidence type="ECO:0000256" key="4">
    <source>
        <dbReference type="ARBA" id="ARBA00012462"/>
    </source>
</evidence>
<dbReference type="EC" id="3.4.14.10" evidence="4"/>
<comment type="catalytic activity">
    <reaction evidence="1">
        <text>Release of an N-terminal tripeptide from a polypeptide.</text>
        <dbReference type="EC" id="3.4.14.10"/>
    </reaction>
</comment>
<evidence type="ECO:0000313" key="14">
    <source>
        <dbReference type="EMBL" id="GJJ11841.1"/>
    </source>
</evidence>